<feature type="binding site" evidence="14">
    <location>
        <position position="151"/>
    </location>
    <ligand>
        <name>FAD</name>
        <dbReference type="ChEBI" id="CHEBI:57692"/>
    </ligand>
</feature>
<dbReference type="Gene3D" id="2.40.110.10">
    <property type="entry name" value="Butyryl-CoA Dehydrogenase, subunit A, domain 2"/>
    <property type="match status" value="1"/>
</dbReference>
<dbReference type="PANTHER" id="PTHR10909:SF250">
    <property type="entry name" value="PEROXISOMAL ACYL-COENZYME A OXIDASE 1"/>
    <property type="match status" value="1"/>
</dbReference>
<dbReference type="PANTHER" id="PTHR10909">
    <property type="entry name" value="ELECTRON TRANSPORT OXIDOREDUCTASE"/>
    <property type="match status" value="1"/>
</dbReference>
<dbReference type="GO" id="GO:0003997">
    <property type="term" value="F:acyl-CoA oxidase activity"/>
    <property type="evidence" value="ECO:0007669"/>
    <property type="project" value="UniProtKB-EC"/>
</dbReference>
<comment type="cofactor">
    <cofactor evidence="2">
        <name>FAD</name>
        <dbReference type="ChEBI" id="CHEBI:57692"/>
    </cofactor>
</comment>
<comment type="catalytic activity">
    <reaction evidence="1">
        <text>a 2,3-saturated acyl-CoA + O2 = a (2E)-enoyl-CoA + H2O2</text>
        <dbReference type="Rhea" id="RHEA:38959"/>
        <dbReference type="ChEBI" id="CHEBI:15379"/>
        <dbReference type="ChEBI" id="CHEBI:16240"/>
        <dbReference type="ChEBI" id="CHEBI:58856"/>
        <dbReference type="ChEBI" id="CHEBI:65111"/>
        <dbReference type="EC" id="1.3.3.6"/>
    </reaction>
</comment>
<feature type="domain" description="Acyl-CoA oxidase/dehydrogenase middle" evidence="16">
    <location>
        <begin position="147"/>
        <end position="257"/>
    </location>
</feature>
<dbReference type="UniPathway" id="UPA00661"/>
<evidence type="ECO:0000256" key="1">
    <source>
        <dbReference type="ARBA" id="ARBA00001201"/>
    </source>
</evidence>
<evidence type="ECO:0000256" key="2">
    <source>
        <dbReference type="ARBA" id="ARBA00001974"/>
    </source>
</evidence>
<dbReference type="Pfam" id="PF14749">
    <property type="entry name" value="Acyl-CoA_ox_N"/>
    <property type="match status" value="1"/>
</dbReference>
<keyword evidence="20" id="KW-1185">Reference proteome</keyword>
<evidence type="ECO:0000259" key="17">
    <source>
        <dbReference type="Pfam" id="PF14749"/>
    </source>
</evidence>
<feature type="binding site" evidence="14">
    <location>
        <position position="190"/>
    </location>
    <ligand>
        <name>FAD</name>
        <dbReference type="ChEBI" id="CHEBI:57692"/>
    </ligand>
</feature>
<organism evidence="19 20">
    <name type="scientific">Rhizopus stolonifer</name>
    <name type="common">Rhizopus nigricans</name>
    <dbReference type="NCBI Taxonomy" id="4846"/>
    <lineage>
        <taxon>Eukaryota</taxon>
        <taxon>Fungi</taxon>
        <taxon>Fungi incertae sedis</taxon>
        <taxon>Mucoromycota</taxon>
        <taxon>Mucoromycotina</taxon>
        <taxon>Mucoromycetes</taxon>
        <taxon>Mucorales</taxon>
        <taxon>Mucorineae</taxon>
        <taxon>Rhizopodaceae</taxon>
        <taxon>Rhizopus</taxon>
    </lineage>
</organism>
<dbReference type="EMBL" id="PJQM01000035">
    <property type="protein sequence ID" value="RCI07094.1"/>
    <property type="molecule type" value="Genomic_DNA"/>
</dbReference>
<dbReference type="Gene3D" id="1.20.140.10">
    <property type="entry name" value="Butyryl-CoA Dehydrogenase, subunit A, domain 3"/>
    <property type="match status" value="2"/>
</dbReference>
<dbReference type="InterPro" id="IPR009100">
    <property type="entry name" value="AcylCoA_DH/oxidase_NM_dom_sf"/>
</dbReference>
<evidence type="ECO:0000256" key="13">
    <source>
        <dbReference type="PIRSR" id="PIRSR000168-1"/>
    </source>
</evidence>
<dbReference type="Proteomes" id="UP000253551">
    <property type="component" value="Unassembled WGS sequence"/>
</dbReference>
<keyword evidence="7 12" id="KW-0274">FAD</keyword>
<keyword evidence="8" id="KW-0276">Fatty acid metabolism</keyword>
<dbReference type="Pfam" id="PF02770">
    <property type="entry name" value="Acyl-CoA_dh_M"/>
    <property type="match status" value="1"/>
</dbReference>
<sequence length="691" mass="78068">MSTKFPKHLKPSKPHGESLLLQERQRATFNPDDLANFIYGKKYIKKRNDILQILQNDSVLGDKSHRYYNGRHMRFRKSLDAAKRFAELQSIYQWSDEEFAVAESLFDEPSAFRLHRTMFMPTIANQGTEEQKRIYLEPALRYEIIGCYAQTELGHGSNVRGIETTAVYQPETETFVLNSPTLTASKWWIGGLGVAANHAIVMARLVSQDKDYGPHPFIVQIRSLENHEPLKGITVGDIGPKFGFNTVDNGFILFDHVHVPHIAMLARYSRIDRKTGEYIKPPNSKLAYGTMVFVRANIVLESCLVLARAATVATRYSAVRVQGSDASNPKKVTDSNGDLQQVETPVLDYTMQQYRLFPIIAQAYACHFTGQKMHHMYNENQERMSQGDFSYLADLHASSSGLKSLTTTLAVSAIEECRRACGGHGYSLFSGLGHFYQDYLPKATWEGDNYLLTQQTARYLIKTMRSVVAKREESNFSSQYLSEYLSNPRARCSFTRIEDLNNPELLLSAFKFRSAFLADKAVHALDVQKISWNDMLIDIYRISRAHCQLLLVSNFIQASFSGPSSNMKQALQQVALLFCVSTLEQELSDFLACGYLSPEQALMVKKKLVNSLKLIRPNAVALVDAFGIPDYMLNSALGENKGDVYEKMAAMAELEPLNQTKVADGYEDYIRPLIHKGKKNWKVGKDGIARL</sequence>
<evidence type="ECO:0000259" key="18">
    <source>
        <dbReference type="Pfam" id="PF22924"/>
    </source>
</evidence>
<feature type="domain" description="Acyl-CoA oxidase C-terminal" evidence="15">
    <location>
        <begin position="502"/>
        <end position="674"/>
    </location>
</feature>
<evidence type="ECO:0000256" key="6">
    <source>
        <dbReference type="ARBA" id="ARBA00022630"/>
    </source>
</evidence>
<keyword evidence="6 12" id="KW-0285">Flavoprotein</keyword>
<evidence type="ECO:0000256" key="8">
    <source>
        <dbReference type="ARBA" id="ARBA00022832"/>
    </source>
</evidence>
<evidence type="ECO:0000256" key="14">
    <source>
        <dbReference type="PIRSR" id="PIRSR000168-2"/>
    </source>
</evidence>
<evidence type="ECO:0000259" key="15">
    <source>
        <dbReference type="Pfam" id="PF01756"/>
    </source>
</evidence>
<dbReference type="InterPro" id="IPR012258">
    <property type="entry name" value="Acyl-CoA_oxidase"/>
</dbReference>
<evidence type="ECO:0000259" key="16">
    <source>
        <dbReference type="Pfam" id="PF02770"/>
    </source>
</evidence>
<comment type="pathway">
    <text evidence="4">Lipid metabolism; peroxisomal fatty acid beta-oxidation.</text>
</comment>
<dbReference type="FunFam" id="1.20.140.10:FF:000013">
    <property type="entry name" value="Acyl-coenzyme A oxidase"/>
    <property type="match status" value="1"/>
</dbReference>
<dbReference type="InterPro" id="IPR055060">
    <property type="entry name" value="ACOX_C_alpha1"/>
</dbReference>
<dbReference type="SUPFAM" id="SSF47203">
    <property type="entry name" value="Acyl-CoA dehydrogenase C-terminal domain-like"/>
    <property type="match status" value="2"/>
</dbReference>
<evidence type="ECO:0000256" key="3">
    <source>
        <dbReference type="ARBA" id="ARBA00004275"/>
    </source>
</evidence>
<keyword evidence="9" id="KW-0560">Oxidoreductase</keyword>
<evidence type="ECO:0000256" key="4">
    <source>
        <dbReference type="ARBA" id="ARBA00004846"/>
    </source>
</evidence>
<dbReference type="InterPro" id="IPR002655">
    <property type="entry name" value="Acyl-CoA_oxidase_C"/>
</dbReference>
<dbReference type="AlphaFoldDB" id="A0A367KY41"/>
<proteinExistence type="inferred from homology"/>
<dbReference type="GO" id="GO:0071949">
    <property type="term" value="F:FAD binding"/>
    <property type="evidence" value="ECO:0007669"/>
    <property type="project" value="InterPro"/>
</dbReference>
<feature type="domain" description="Acyl-coenzyme A oxidase N-terminal" evidence="17">
    <location>
        <begin position="30"/>
        <end position="145"/>
    </location>
</feature>
<gene>
    <name evidence="19" type="ORF">CU098_013504</name>
</gene>
<feature type="domain" description="Acyl-CoA oxidase C-alpha1" evidence="18">
    <location>
        <begin position="288"/>
        <end position="461"/>
    </location>
</feature>
<dbReference type="InterPro" id="IPR036250">
    <property type="entry name" value="AcylCo_DH-like_C"/>
</dbReference>
<comment type="similarity">
    <text evidence="5 12">Belongs to the acyl-CoA oxidase family.</text>
</comment>
<dbReference type="OrthoDB" id="538336at2759"/>
<evidence type="ECO:0000313" key="19">
    <source>
        <dbReference type="EMBL" id="RCI07094.1"/>
    </source>
</evidence>
<evidence type="ECO:0000256" key="9">
    <source>
        <dbReference type="ARBA" id="ARBA00023002"/>
    </source>
</evidence>
<evidence type="ECO:0000256" key="11">
    <source>
        <dbReference type="ARBA" id="ARBA00023140"/>
    </source>
</evidence>
<reference evidence="19 20" key="1">
    <citation type="journal article" date="2018" name="G3 (Bethesda)">
        <title>Phylogenetic and Phylogenomic Definition of Rhizopus Species.</title>
        <authorList>
            <person name="Gryganskyi A.P."/>
            <person name="Golan J."/>
            <person name="Dolatabadi S."/>
            <person name="Mondo S."/>
            <person name="Robb S."/>
            <person name="Idnurm A."/>
            <person name="Muszewska A."/>
            <person name="Steczkiewicz K."/>
            <person name="Masonjones S."/>
            <person name="Liao H.L."/>
            <person name="Gajdeczka M.T."/>
            <person name="Anike F."/>
            <person name="Vuek A."/>
            <person name="Anishchenko I.M."/>
            <person name="Voigt K."/>
            <person name="de Hoog G.S."/>
            <person name="Smith M.E."/>
            <person name="Heitman J."/>
            <person name="Vilgalys R."/>
            <person name="Stajich J.E."/>
        </authorList>
    </citation>
    <scope>NUCLEOTIDE SEQUENCE [LARGE SCALE GENOMIC DNA]</scope>
    <source>
        <strain evidence="19 20">LSU 92-RS-03</strain>
    </source>
</reference>
<dbReference type="SUPFAM" id="SSF56645">
    <property type="entry name" value="Acyl-CoA dehydrogenase NM domain-like"/>
    <property type="match status" value="1"/>
</dbReference>
<accession>A0A367KY41</accession>
<dbReference type="FunFam" id="1.20.140.10:FF:000005">
    <property type="entry name" value="Acyl-coenzyme A oxidase"/>
    <property type="match status" value="1"/>
</dbReference>
<dbReference type="InterPro" id="IPR046373">
    <property type="entry name" value="Acyl-CoA_Oxase/DH_mid-dom_sf"/>
</dbReference>
<dbReference type="PIRSF" id="PIRSF000168">
    <property type="entry name" value="Acyl-CoA_oxidase"/>
    <property type="match status" value="1"/>
</dbReference>
<evidence type="ECO:0000256" key="5">
    <source>
        <dbReference type="ARBA" id="ARBA00006288"/>
    </source>
</evidence>
<feature type="active site" description="Proton acceptor" evidence="13">
    <location>
        <position position="446"/>
    </location>
</feature>
<keyword evidence="10" id="KW-0443">Lipid metabolism</keyword>
<name>A0A367KY41_RHIST</name>
<dbReference type="InterPro" id="IPR029320">
    <property type="entry name" value="Acyl-CoA_ox_N"/>
</dbReference>
<evidence type="ECO:0000256" key="12">
    <source>
        <dbReference type="PIRNR" id="PIRNR000168"/>
    </source>
</evidence>
<dbReference type="GO" id="GO:0033540">
    <property type="term" value="P:fatty acid beta-oxidation using acyl-CoA oxidase"/>
    <property type="evidence" value="ECO:0007669"/>
    <property type="project" value="UniProtKB-UniPathway"/>
</dbReference>
<dbReference type="Gene3D" id="1.10.540.10">
    <property type="entry name" value="Acyl-CoA dehydrogenase/oxidase, N-terminal domain"/>
    <property type="match status" value="1"/>
</dbReference>
<dbReference type="GO" id="GO:0005504">
    <property type="term" value="F:fatty acid binding"/>
    <property type="evidence" value="ECO:0007669"/>
    <property type="project" value="TreeGrafter"/>
</dbReference>
<dbReference type="GO" id="GO:0055088">
    <property type="term" value="P:lipid homeostasis"/>
    <property type="evidence" value="ECO:0007669"/>
    <property type="project" value="TreeGrafter"/>
</dbReference>
<dbReference type="Pfam" id="PF22924">
    <property type="entry name" value="ACOX_C_alpha1"/>
    <property type="match status" value="1"/>
</dbReference>
<dbReference type="STRING" id="4846.A0A367KY41"/>
<comment type="subcellular location">
    <subcellularLocation>
        <location evidence="3">Peroxisome</location>
    </subcellularLocation>
</comment>
<dbReference type="Pfam" id="PF01756">
    <property type="entry name" value="ACOX"/>
    <property type="match status" value="1"/>
</dbReference>
<dbReference type="InterPro" id="IPR037069">
    <property type="entry name" value="AcylCoA_DH/ox_N_sf"/>
</dbReference>
<dbReference type="FunFam" id="2.40.110.10:FF:000003">
    <property type="entry name" value="Acyl-coenzyme A oxidase"/>
    <property type="match status" value="1"/>
</dbReference>
<protein>
    <recommendedName>
        <fullName evidence="12">Acyl-coenzyme A oxidase</fullName>
    </recommendedName>
</protein>
<keyword evidence="11" id="KW-0576">Peroxisome</keyword>
<evidence type="ECO:0000256" key="10">
    <source>
        <dbReference type="ARBA" id="ARBA00023098"/>
    </source>
</evidence>
<comment type="caution">
    <text evidence="19">The sequence shown here is derived from an EMBL/GenBank/DDBJ whole genome shotgun (WGS) entry which is preliminary data.</text>
</comment>
<evidence type="ECO:0000256" key="7">
    <source>
        <dbReference type="ARBA" id="ARBA00022827"/>
    </source>
</evidence>
<dbReference type="GO" id="GO:0005777">
    <property type="term" value="C:peroxisome"/>
    <property type="evidence" value="ECO:0007669"/>
    <property type="project" value="UniProtKB-SubCell"/>
</dbReference>
<dbReference type="InterPro" id="IPR006091">
    <property type="entry name" value="Acyl-CoA_Oxase/DH_mid-dom"/>
</dbReference>
<evidence type="ECO:0000313" key="20">
    <source>
        <dbReference type="Proteomes" id="UP000253551"/>
    </source>
</evidence>